<protein>
    <submittedName>
        <fullName evidence="2">Altered inheritance of mitochondria mitochondrial</fullName>
    </submittedName>
</protein>
<sequence>MSTAQDYSSDEWTDTDSEINSDDLMEIDSDAVSDAGSEAGSDDGSDDDSELDRDVFGPLVDISEESIVALVTRVAKDVLHVLPGKAELLNTVSGSYNIVHIVQIETVKLVIRNRQAGYSNPGYWLG</sequence>
<feature type="compositionally biased region" description="Acidic residues" evidence="1">
    <location>
        <begin position="8"/>
        <end position="31"/>
    </location>
</feature>
<feature type="region of interest" description="Disordered" evidence="1">
    <location>
        <begin position="1"/>
        <end position="55"/>
    </location>
</feature>
<dbReference type="Proteomes" id="UP000562682">
    <property type="component" value="Unassembled WGS sequence"/>
</dbReference>
<name>A0A8H5U1Y2_9HYPO</name>
<accession>A0A8H5U1Y2</accession>
<evidence type="ECO:0000313" key="3">
    <source>
        <dbReference type="Proteomes" id="UP000562682"/>
    </source>
</evidence>
<evidence type="ECO:0000313" key="2">
    <source>
        <dbReference type="EMBL" id="KAF5679558.1"/>
    </source>
</evidence>
<proteinExistence type="predicted"/>
<comment type="caution">
    <text evidence="2">The sequence shown here is derived from an EMBL/GenBank/DDBJ whole genome shotgun (WGS) entry which is preliminary data.</text>
</comment>
<gene>
    <name evidence="2" type="ORF">FDENT_8706</name>
</gene>
<evidence type="ECO:0000256" key="1">
    <source>
        <dbReference type="SAM" id="MobiDB-lite"/>
    </source>
</evidence>
<keyword evidence="3" id="KW-1185">Reference proteome</keyword>
<dbReference type="AlphaFoldDB" id="A0A8H5U1Y2"/>
<organism evidence="2 3">
    <name type="scientific">Fusarium denticulatum</name>
    <dbReference type="NCBI Taxonomy" id="48507"/>
    <lineage>
        <taxon>Eukaryota</taxon>
        <taxon>Fungi</taxon>
        <taxon>Dikarya</taxon>
        <taxon>Ascomycota</taxon>
        <taxon>Pezizomycotina</taxon>
        <taxon>Sordariomycetes</taxon>
        <taxon>Hypocreomycetidae</taxon>
        <taxon>Hypocreales</taxon>
        <taxon>Nectriaceae</taxon>
        <taxon>Fusarium</taxon>
        <taxon>Fusarium fujikuroi species complex</taxon>
    </lineage>
</organism>
<feature type="compositionally biased region" description="Acidic residues" evidence="1">
    <location>
        <begin position="40"/>
        <end position="51"/>
    </location>
</feature>
<dbReference type="EMBL" id="JAAOAK010000256">
    <property type="protein sequence ID" value="KAF5679558.1"/>
    <property type="molecule type" value="Genomic_DNA"/>
</dbReference>
<reference evidence="2 3" key="1">
    <citation type="submission" date="2020-05" db="EMBL/GenBank/DDBJ databases">
        <title>Identification and distribution of gene clusters putatively required for synthesis of sphingolipid metabolism inhibitors in phylogenetically diverse species of the filamentous fungus Fusarium.</title>
        <authorList>
            <person name="Kim H.-S."/>
            <person name="Busman M."/>
            <person name="Brown D.W."/>
            <person name="Divon H."/>
            <person name="Uhlig S."/>
            <person name="Proctor R.H."/>
        </authorList>
    </citation>
    <scope>NUCLEOTIDE SEQUENCE [LARGE SCALE GENOMIC DNA]</scope>
    <source>
        <strain evidence="2 3">NRRL 25311</strain>
    </source>
</reference>